<dbReference type="InterPro" id="IPR031948">
    <property type="entry name" value="PliI"/>
</dbReference>
<dbReference type="PROSITE" id="PS51257">
    <property type="entry name" value="PROKAR_LIPOPROTEIN"/>
    <property type="match status" value="1"/>
</dbReference>
<organism evidence="2 3">
    <name type="scientific">Hymenobacter mucosus</name>
    <dbReference type="NCBI Taxonomy" id="1411120"/>
    <lineage>
        <taxon>Bacteria</taxon>
        <taxon>Pseudomonadati</taxon>
        <taxon>Bacteroidota</taxon>
        <taxon>Cytophagia</taxon>
        <taxon>Cytophagales</taxon>
        <taxon>Hymenobacteraceae</taxon>
        <taxon>Hymenobacter</taxon>
    </lineage>
</organism>
<dbReference type="Proteomes" id="UP000198310">
    <property type="component" value="Unassembled WGS sequence"/>
</dbReference>
<dbReference type="Pfam" id="PF16743">
    <property type="entry name" value="PliI"/>
    <property type="match status" value="1"/>
</dbReference>
<feature type="signal peptide" evidence="1">
    <location>
        <begin position="1"/>
        <end position="19"/>
    </location>
</feature>
<dbReference type="RefSeq" id="WP_052695024.1">
    <property type="nucleotide sequence ID" value="NZ_FZNS01000001.1"/>
</dbReference>
<dbReference type="AlphaFoldDB" id="A0A238VCM1"/>
<keyword evidence="1" id="KW-0732">Signal</keyword>
<sequence length="214" mass="23118">MIPASFRFPAAATVLLALAACDTTRDTIVTSSPSVALRSAESGQVDTVTSFRRSFTQGPTQYQVRTIGEGSLRLLTVRTLLNGQEIGTLRDTLDGEVQDAALASLSGQTNPELLVFVRSAGSGSYGSVYGYWYAEQGMNRLPALPELPDPAAQGYQGQDTFRIEGKELLRSFPVYRPADANCCPSGGRRTVRYTLPTRARGFQQVPATKTTTRS</sequence>
<name>A0A238VCM1_9BACT</name>
<reference evidence="3" key="1">
    <citation type="submission" date="2017-06" db="EMBL/GenBank/DDBJ databases">
        <authorList>
            <person name="Varghese N."/>
            <person name="Submissions S."/>
        </authorList>
    </citation>
    <scope>NUCLEOTIDE SEQUENCE [LARGE SCALE GENOMIC DNA]</scope>
    <source>
        <strain evidence="3">DSM 28041</strain>
    </source>
</reference>
<evidence type="ECO:0000313" key="2">
    <source>
        <dbReference type="EMBL" id="SNR32140.1"/>
    </source>
</evidence>
<dbReference type="EMBL" id="FZNS01000001">
    <property type="protein sequence ID" value="SNR32140.1"/>
    <property type="molecule type" value="Genomic_DNA"/>
</dbReference>
<evidence type="ECO:0000313" key="3">
    <source>
        <dbReference type="Proteomes" id="UP000198310"/>
    </source>
</evidence>
<protein>
    <submittedName>
        <fullName evidence="2">Lysozyme inhibitor of I-type lysozyme</fullName>
    </submittedName>
</protein>
<keyword evidence="3" id="KW-1185">Reference proteome</keyword>
<accession>A0A238VCM1</accession>
<feature type="chain" id="PRO_5011231353" evidence="1">
    <location>
        <begin position="20"/>
        <end position="214"/>
    </location>
</feature>
<proteinExistence type="predicted"/>
<gene>
    <name evidence="2" type="ORF">SAMN06269173_101469</name>
</gene>
<dbReference type="Gene3D" id="2.40.128.460">
    <property type="entry name" value="Periplasmic lysozyme inhibitor of I-type lysozyme"/>
    <property type="match status" value="1"/>
</dbReference>
<dbReference type="InterPro" id="IPR038643">
    <property type="entry name" value="PliI_sf"/>
</dbReference>
<evidence type="ECO:0000256" key="1">
    <source>
        <dbReference type="SAM" id="SignalP"/>
    </source>
</evidence>